<accession>C1A6N9</accession>
<dbReference type="GO" id="GO:0004674">
    <property type="term" value="F:protein serine/threonine kinase activity"/>
    <property type="evidence" value="ECO:0007669"/>
    <property type="project" value="UniProtKB-KW"/>
</dbReference>
<dbReference type="InterPro" id="IPR000719">
    <property type="entry name" value="Prot_kinase_dom"/>
</dbReference>
<evidence type="ECO:0000256" key="5">
    <source>
        <dbReference type="ARBA" id="ARBA00022777"/>
    </source>
</evidence>
<dbReference type="Gene3D" id="1.10.510.10">
    <property type="entry name" value="Transferase(Phosphotransferase) domain 1"/>
    <property type="match status" value="1"/>
</dbReference>
<dbReference type="AlphaFoldDB" id="C1A6N9"/>
<dbReference type="PANTHER" id="PTHR43289">
    <property type="entry name" value="MITOGEN-ACTIVATED PROTEIN KINASE KINASE KINASE 20-RELATED"/>
    <property type="match status" value="1"/>
</dbReference>
<feature type="region of interest" description="Disordered" evidence="7">
    <location>
        <begin position="394"/>
        <end position="438"/>
    </location>
</feature>
<dbReference type="Pfam" id="PF00069">
    <property type="entry name" value="Pkinase"/>
    <property type="match status" value="1"/>
</dbReference>
<keyword evidence="4" id="KW-0547">Nucleotide-binding</keyword>
<feature type="domain" description="Protein kinase" evidence="8">
    <location>
        <begin position="16"/>
        <end position="281"/>
    </location>
</feature>
<dbReference type="SUPFAM" id="SSF56112">
    <property type="entry name" value="Protein kinase-like (PK-like)"/>
    <property type="match status" value="1"/>
</dbReference>
<evidence type="ECO:0000256" key="7">
    <source>
        <dbReference type="SAM" id="MobiDB-lite"/>
    </source>
</evidence>
<keyword evidence="6" id="KW-0067">ATP-binding</keyword>
<dbReference type="PANTHER" id="PTHR43289:SF30">
    <property type="entry name" value="NON-SPECIFIC SERINE_THREONINE PROTEIN KINASE"/>
    <property type="match status" value="1"/>
</dbReference>
<proteinExistence type="predicted"/>
<keyword evidence="10" id="KW-1185">Reference proteome</keyword>
<dbReference type="SMART" id="SM00220">
    <property type="entry name" value="S_TKc"/>
    <property type="match status" value="1"/>
</dbReference>
<dbReference type="PROSITE" id="PS00108">
    <property type="entry name" value="PROTEIN_KINASE_ST"/>
    <property type="match status" value="1"/>
</dbReference>
<evidence type="ECO:0000256" key="3">
    <source>
        <dbReference type="ARBA" id="ARBA00022679"/>
    </source>
</evidence>
<dbReference type="CDD" id="cd14014">
    <property type="entry name" value="STKc_PknB_like"/>
    <property type="match status" value="1"/>
</dbReference>
<organism evidence="9 10">
    <name type="scientific">Gemmatimonas aurantiaca (strain DSM 14586 / JCM 11422 / NBRC 100505 / T-27)</name>
    <dbReference type="NCBI Taxonomy" id="379066"/>
    <lineage>
        <taxon>Bacteria</taxon>
        <taxon>Pseudomonadati</taxon>
        <taxon>Gemmatimonadota</taxon>
        <taxon>Gemmatimonadia</taxon>
        <taxon>Gemmatimonadales</taxon>
        <taxon>Gemmatimonadaceae</taxon>
        <taxon>Gemmatimonas</taxon>
    </lineage>
</organism>
<dbReference type="Gene3D" id="3.30.200.20">
    <property type="entry name" value="Phosphorylase Kinase, domain 1"/>
    <property type="match status" value="1"/>
</dbReference>
<feature type="compositionally biased region" description="Low complexity" evidence="7">
    <location>
        <begin position="415"/>
        <end position="438"/>
    </location>
</feature>
<dbReference type="InterPro" id="IPR008271">
    <property type="entry name" value="Ser/Thr_kinase_AS"/>
</dbReference>
<reference evidence="10" key="1">
    <citation type="submission" date="2006-03" db="EMBL/GenBank/DDBJ databases">
        <title>Complete genome sequence of Gemmatimonas aurantiaca T-27 that represents a novel phylum Gemmatimonadetes.</title>
        <authorList>
            <person name="Takasaki K."/>
            <person name="Ichikawa N."/>
            <person name="Miura H."/>
            <person name="Matsushita S."/>
            <person name="Watanabe Y."/>
            <person name="Oguchi A."/>
            <person name="Ankai A."/>
            <person name="Yashiro I."/>
            <person name="Takahashi M."/>
            <person name="Terui Y."/>
            <person name="Fukui S."/>
            <person name="Yokoyama H."/>
            <person name="Tanikawa S."/>
            <person name="Hanada S."/>
            <person name="Kamagata Y."/>
            <person name="Fujita N."/>
        </authorList>
    </citation>
    <scope>NUCLEOTIDE SEQUENCE [LARGE SCALE GENOMIC DNA]</scope>
    <source>
        <strain evidence="10">T-27 / DSM 14586 / JCM 11422 / NBRC 100505</strain>
    </source>
</reference>
<dbReference type="GO" id="GO:0005524">
    <property type="term" value="F:ATP binding"/>
    <property type="evidence" value="ECO:0007669"/>
    <property type="project" value="UniProtKB-KW"/>
</dbReference>
<name>C1A6N9_GEMAT</name>
<sequence length="659" mass="70106">MSDFQSRLQRALDADFLIERELGGAGMSRVFVATERALQRKVVIKVLPPELAAGVNVDRFRREIQLAAQLQHPHIVPLLAAGDDQGLLWFSMPYIEGESLRGALQRQQRMSARDVVRILHDVVDALAYAHARGVVHRDIKPDNILTSGMHALVTDFGVAKALSAASPVHGGTTTGMAIGTPAYMAPEQLAADPAADHRVDLYGVGLLAYELLTGAGPFSGASPQATLAAQLTQMPEPPHRAVSDIPEPLSVLIMHCLAKDANKRPASARALLTELEALPAMSSGVVLPVRRSKRPWALAAIGSAAVVAIAFAMMSPASTVATVGETDSLRARDANRTGGAPSMEVARAGARRDSAAVAETIPVFREITDGAQTTTVPFVITRAESLAIAEAVHRRQAAGPARPRTDSATTSPTLATGLSANPAPAAAPASPAAPGAFAGTSSGAASRIIVRTGDGSTASIDRDALLAEVGRIFADSMSHALRQMDVALTRNIPRMVQIEPGRPLQGFAPLMAPPTDGRLRIVVTDYNNTTSHRELGGFTRDIARQLREGIGSERFDVVSANFTERATRMTPDRMAVGWALRADYVVSGIITMRADSAVLLTLLTDVRGGRYSRAFESAAPVNDLRRTIEPAQRQVQAWLDSAATISQRRVPRGETEGRR</sequence>
<dbReference type="KEGG" id="gau:GAU_0857"/>
<dbReference type="RefSeq" id="WP_012682346.1">
    <property type="nucleotide sequence ID" value="NC_012489.1"/>
</dbReference>
<dbReference type="HOGENOM" id="CLU_416058_0_0_0"/>
<evidence type="ECO:0000256" key="2">
    <source>
        <dbReference type="ARBA" id="ARBA00022527"/>
    </source>
</evidence>
<keyword evidence="5 9" id="KW-0418">Kinase</keyword>
<dbReference type="STRING" id="379066.GAU_0857"/>
<dbReference type="FunFam" id="1.10.510.10:FF:000021">
    <property type="entry name" value="Serine/threonine protein kinase"/>
    <property type="match status" value="1"/>
</dbReference>
<dbReference type="PROSITE" id="PS50011">
    <property type="entry name" value="PROTEIN_KINASE_DOM"/>
    <property type="match status" value="1"/>
</dbReference>
<evidence type="ECO:0000256" key="1">
    <source>
        <dbReference type="ARBA" id="ARBA00012513"/>
    </source>
</evidence>
<dbReference type="eggNOG" id="COG0515">
    <property type="taxonomic scope" value="Bacteria"/>
</dbReference>
<evidence type="ECO:0000313" key="10">
    <source>
        <dbReference type="Proteomes" id="UP000002209"/>
    </source>
</evidence>
<dbReference type="OrthoDB" id="9762169at2"/>
<dbReference type="EMBL" id="AP009153">
    <property type="protein sequence ID" value="BAH37899.1"/>
    <property type="molecule type" value="Genomic_DNA"/>
</dbReference>
<dbReference type="InterPro" id="IPR011009">
    <property type="entry name" value="Kinase-like_dom_sf"/>
</dbReference>
<evidence type="ECO:0000313" key="9">
    <source>
        <dbReference type="EMBL" id="BAH37899.1"/>
    </source>
</evidence>
<protein>
    <recommendedName>
        <fullName evidence="1">non-specific serine/threonine protein kinase</fullName>
        <ecNumber evidence="1">2.7.11.1</ecNumber>
    </recommendedName>
</protein>
<evidence type="ECO:0000256" key="6">
    <source>
        <dbReference type="ARBA" id="ARBA00022840"/>
    </source>
</evidence>
<keyword evidence="2 9" id="KW-0723">Serine/threonine-protein kinase</keyword>
<keyword evidence="3 9" id="KW-0808">Transferase</keyword>
<evidence type="ECO:0000256" key="4">
    <source>
        <dbReference type="ARBA" id="ARBA00022741"/>
    </source>
</evidence>
<dbReference type="Proteomes" id="UP000002209">
    <property type="component" value="Chromosome"/>
</dbReference>
<evidence type="ECO:0000259" key="8">
    <source>
        <dbReference type="PROSITE" id="PS50011"/>
    </source>
</evidence>
<gene>
    <name evidence="9" type="ordered locus">GAU_0857</name>
</gene>
<dbReference type="EC" id="2.7.11.1" evidence="1"/>